<name>A0A5B7IIZ5_PORTR</name>
<keyword evidence="3" id="KW-1185">Reference proteome</keyword>
<dbReference type="EMBL" id="VSRR010054205">
    <property type="protein sequence ID" value="MPC80504.1"/>
    <property type="molecule type" value="Genomic_DNA"/>
</dbReference>
<reference evidence="2 3" key="1">
    <citation type="submission" date="2019-05" db="EMBL/GenBank/DDBJ databases">
        <title>Another draft genome of Portunus trituberculatus and its Hox gene families provides insights of decapod evolution.</title>
        <authorList>
            <person name="Jeong J.-H."/>
            <person name="Song I."/>
            <person name="Kim S."/>
            <person name="Choi T."/>
            <person name="Kim D."/>
            <person name="Ryu S."/>
            <person name="Kim W."/>
        </authorList>
    </citation>
    <scope>NUCLEOTIDE SEQUENCE [LARGE SCALE GENOMIC DNA]</scope>
    <source>
        <tissue evidence="2">Muscle</tissue>
    </source>
</reference>
<dbReference type="AlphaFoldDB" id="A0A5B7IIZ5"/>
<evidence type="ECO:0000313" key="2">
    <source>
        <dbReference type="EMBL" id="MPC80504.1"/>
    </source>
</evidence>
<dbReference type="Proteomes" id="UP000324222">
    <property type="component" value="Unassembled WGS sequence"/>
</dbReference>
<accession>A0A5B7IIZ5</accession>
<feature type="compositionally biased region" description="Basic and acidic residues" evidence="1">
    <location>
        <begin position="36"/>
        <end position="73"/>
    </location>
</feature>
<protein>
    <submittedName>
        <fullName evidence="2">Uncharacterized protein</fullName>
    </submittedName>
</protein>
<proteinExistence type="predicted"/>
<evidence type="ECO:0000256" key="1">
    <source>
        <dbReference type="SAM" id="MobiDB-lite"/>
    </source>
</evidence>
<sequence length="73" mass="8615">MTETRHCTTEHKTDEILPHIPAQHEEITCREAVSQPEERVGDNHPHYSEREKHKTATNDNPREKLSAGRYERR</sequence>
<gene>
    <name evidence="2" type="ORF">E2C01_075084</name>
</gene>
<comment type="caution">
    <text evidence="2">The sequence shown here is derived from an EMBL/GenBank/DDBJ whole genome shotgun (WGS) entry which is preliminary data.</text>
</comment>
<evidence type="ECO:0000313" key="3">
    <source>
        <dbReference type="Proteomes" id="UP000324222"/>
    </source>
</evidence>
<organism evidence="2 3">
    <name type="scientific">Portunus trituberculatus</name>
    <name type="common">Swimming crab</name>
    <name type="synonym">Neptunus trituberculatus</name>
    <dbReference type="NCBI Taxonomy" id="210409"/>
    <lineage>
        <taxon>Eukaryota</taxon>
        <taxon>Metazoa</taxon>
        <taxon>Ecdysozoa</taxon>
        <taxon>Arthropoda</taxon>
        <taxon>Crustacea</taxon>
        <taxon>Multicrustacea</taxon>
        <taxon>Malacostraca</taxon>
        <taxon>Eumalacostraca</taxon>
        <taxon>Eucarida</taxon>
        <taxon>Decapoda</taxon>
        <taxon>Pleocyemata</taxon>
        <taxon>Brachyura</taxon>
        <taxon>Eubrachyura</taxon>
        <taxon>Portunoidea</taxon>
        <taxon>Portunidae</taxon>
        <taxon>Portuninae</taxon>
        <taxon>Portunus</taxon>
    </lineage>
</organism>
<feature type="region of interest" description="Disordered" evidence="1">
    <location>
        <begin position="33"/>
        <end position="73"/>
    </location>
</feature>